<dbReference type="InterPro" id="IPR002139">
    <property type="entry name" value="Ribo/fructo_kinase"/>
</dbReference>
<dbReference type="PANTHER" id="PTHR10584">
    <property type="entry name" value="SUGAR KINASE"/>
    <property type="match status" value="1"/>
</dbReference>
<evidence type="ECO:0000313" key="6">
    <source>
        <dbReference type="EMBL" id="KTG30312.1"/>
    </source>
</evidence>
<dbReference type="Pfam" id="PF00294">
    <property type="entry name" value="PfkB"/>
    <property type="match status" value="1"/>
</dbReference>
<dbReference type="Proteomes" id="UP000053157">
    <property type="component" value="Unassembled WGS sequence"/>
</dbReference>
<proteinExistence type="inferred from homology"/>
<reference evidence="6 7" key="1">
    <citation type="submission" date="2015-12" db="EMBL/GenBank/DDBJ databases">
        <title>Haloferax profundi sp. nov. isolated from the Discovery deep brine-seawater interface in the Red Sea.</title>
        <authorList>
            <person name="Zhang G."/>
            <person name="Stingl U."/>
            <person name="Rashid M."/>
        </authorList>
    </citation>
    <scope>NUCLEOTIDE SEQUENCE [LARGE SCALE GENOMIC DNA]</scope>
    <source>
        <strain evidence="6 7">SB29</strain>
    </source>
</reference>
<dbReference type="PROSITE" id="PS00583">
    <property type="entry name" value="PFKB_KINASES_1"/>
    <property type="match status" value="1"/>
</dbReference>
<evidence type="ECO:0000256" key="1">
    <source>
        <dbReference type="ARBA" id="ARBA00010688"/>
    </source>
</evidence>
<keyword evidence="3 4" id="KW-0418">Kinase</keyword>
<dbReference type="GO" id="GO:0016301">
    <property type="term" value="F:kinase activity"/>
    <property type="evidence" value="ECO:0007669"/>
    <property type="project" value="UniProtKB-KW"/>
</dbReference>
<dbReference type="GO" id="GO:0005829">
    <property type="term" value="C:cytosol"/>
    <property type="evidence" value="ECO:0007669"/>
    <property type="project" value="TreeGrafter"/>
</dbReference>
<keyword evidence="2 4" id="KW-0808">Transferase</keyword>
<dbReference type="InterPro" id="IPR011611">
    <property type="entry name" value="PfkB_dom"/>
</dbReference>
<dbReference type="InterPro" id="IPR029056">
    <property type="entry name" value="Ribokinase-like"/>
</dbReference>
<dbReference type="EMBL" id="LOPV01000066">
    <property type="protein sequence ID" value="KTG30312.1"/>
    <property type="molecule type" value="Genomic_DNA"/>
</dbReference>
<sequence>MSSLDVVTVGTAVIDHIYSLSNLPEPDGGAFAREHTTDVGGVAANVASGLAEFGNKTGVITRLGVDSADEIEDDLQARGLDCSRIRSGPEESSYTLILRGPDGKRMIVAGGQSVPNLRLDDQDIEYASDASVVFTSAYAPDEVVSRLVSARERGEISTLVFDLAGPLSELEGRGTTPETIDRLLSIVDLFVVGEVAARSYFGGGAEEAISTLIQQNTTRAAITQGRDGALLLEGETVTEVPAFDVAVNDTTGAGDTFTAGLIHMWLLGDYSAEDAGRFAAATAALNCTEMGARGHLPSESEVWEFLENQ</sequence>
<dbReference type="GO" id="GO:0006796">
    <property type="term" value="P:phosphate-containing compound metabolic process"/>
    <property type="evidence" value="ECO:0007669"/>
    <property type="project" value="UniProtKB-ARBA"/>
</dbReference>
<evidence type="ECO:0000259" key="5">
    <source>
        <dbReference type="Pfam" id="PF00294"/>
    </source>
</evidence>
<dbReference type="PRINTS" id="PR00990">
    <property type="entry name" value="RIBOKINASE"/>
</dbReference>
<name>A0A0W1SVR9_9EURY</name>
<comment type="caution">
    <text evidence="6">The sequence shown here is derived from an EMBL/GenBank/DDBJ whole genome shotgun (WGS) entry which is preliminary data.</text>
</comment>
<accession>A0A0W1SVR9</accession>
<dbReference type="SUPFAM" id="SSF53613">
    <property type="entry name" value="Ribokinase-like"/>
    <property type="match status" value="1"/>
</dbReference>
<evidence type="ECO:0000313" key="7">
    <source>
        <dbReference type="Proteomes" id="UP000053157"/>
    </source>
</evidence>
<evidence type="ECO:0000256" key="3">
    <source>
        <dbReference type="ARBA" id="ARBA00022777"/>
    </source>
</evidence>
<dbReference type="PANTHER" id="PTHR10584:SF157">
    <property type="entry name" value="SULFOFRUCTOSE KINASE"/>
    <property type="match status" value="1"/>
</dbReference>
<evidence type="ECO:0000256" key="4">
    <source>
        <dbReference type="RuleBase" id="RU003704"/>
    </source>
</evidence>
<keyword evidence="7" id="KW-1185">Reference proteome</keyword>
<organism evidence="6 7">
    <name type="scientific">Haloferax profundi</name>
    <dbReference type="NCBI Taxonomy" id="1544718"/>
    <lineage>
        <taxon>Archaea</taxon>
        <taxon>Methanobacteriati</taxon>
        <taxon>Methanobacteriota</taxon>
        <taxon>Stenosarchaea group</taxon>
        <taxon>Halobacteria</taxon>
        <taxon>Halobacteriales</taxon>
        <taxon>Haloferacaceae</taxon>
        <taxon>Haloferax</taxon>
    </lineage>
</organism>
<dbReference type="InterPro" id="IPR002173">
    <property type="entry name" value="Carboh/pur_kinase_PfkB_CS"/>
</dbReference>
<dbReference type="PROSITE" id="PS00584">
    <property type="entry name" value="PFKB_KINASES_2"/>
    <property type="match status" value="1"/>
</dbReference>
<dbReference type="Gene3D" id="3.40.1190.20">
    <property type="match status" value="1"/>
</dbReference>
<dbReference type="AlphaFoldDB" id="A0A0W1SVR9"/>
<comment type="similarity">
    <text evidence="1 4">Belongs to the carbohydrate kinase PfkB family.</text>
</comment>
<dbReference type="RefSeq" id="WP_058571102.1">
    <property type="nucleotide sequence ID" value="NZ_LOPV01000066.1"/>
</dbReference>
<dbReference type="OrthoDB" id="26949at2157"/>
<gene>
    <name evidence="6" type="ORF">AUR66_08390</name>
</gene>
<protein>
    <submittedName>
        <fullName evidence="6">Carbohydrate kinase</fullName>
    </submittedName>
</protein>
<feature type="domain" description="Carbohydrate kinase PfkB" evidence="5">
    <location>
        <begin position="5"/>
        <end position="297"/>
    </location>
</feature>
<evidence type="ECO:0000256" key="2">
    <source>
        <dbReference type="ARBA" id="ARBA00022679"/>
    </source>
</evidence>